<evidence type="ECO:0000313" key="2">
    <source>
        <dbReference type="Proteomes" id="UP000178323"/>
    </source>
</evidence>
<accession>A0A1F5S856</accession>
<organism evidence="1 2">
    <name type="scientific">Candidatus Falkowbacteria bacterium RBG_13_39_14</name>
    <dbReference type="NCBI Taxonomy" id="1797985"/>
    <lineage>
        <taxon>Bacteria</taxon>
        <taxon>Candidatus Falkowiibacteriota</taxon>
    </lineage>
</organism>
<gene>
    <name evidence="1" type="ORF">A2Y83_01045</name>
</gene>
<name>A0A1F5S856_9BACT</name>
<sequence length="87" mass="10043">MEKVTISKTRYERLKKQADAYKKFAADFYSCAMCDNVEEIVDDFKSTGIYTEGFLHDLEDGLKKSSYNKKYGNKAFAGRSKKVHQRA</sequence>
<proteinExistence type="predicted"/>
<comment type="caution">
    <text evidence="1">The sequence shown here is derived from an EMBL/GenBank/DDBJ whole genome shotgun (WGS) entry which is preliminary data.</text>
</comment>
<evidence type="ECO:0000313" key="1">
    <source>
        <dbReference type="EMBL" id="OGF22593.1"/>
    </source>
</evidence>
<dbReference type="EMBL" id="MFFS01000020">
    <property type="protein sequence ID" value="OGF22593.1"/>
    <property type="molecule type" value="Genomic_DNA"/>
</dbReference>
<dbReference type="Proteomes" id="UP000178323">
    <property type="component" value="Unassembled WGS sequence"/>
</dbReference>
<dbReference type="AlphaFoldDB" id="A0A1F5S856"/>
<reference evidence="1 2" key="1">
    <citation type="journal article" date="2016" name="Nat. Commun.">
        <title>Thousands of microbial genomes shed light on interconnected biogeochemical processes in an aquifer system.</title>
        <authorList>
            <person name="Anantharaman K."/>
            <person name="Brown C.T."/>
            <person name="Hug L.A."/>
            <person name="Sharon I."/>
            <person name="Castelle C.J."/>
            <person name="Probst A.J."/>
            <person name="Thomas B.C."/>
            <person name="Singh A."/>
            <person name="Wilkins M.J."/>
            <person name="Karaoz U."/>
            <person name="Brodie E.L."/>
            <person name="Williams K.H."/>
            <person name="Hubbard S.S."/>
            <person name="Banfield J.F."/>
        </authorList>
    </citation>
    <scope>NUCLEOTIDE SEQUENCE [LARGE SCALE GENOMIC DNA]</scope>
</reference>
<protein>
    <submittedName>
        <fullName evidence="1">Uncharacterized protein</fullName>
    </submittedName>
</protein>